<keyword evidence="2" id="KW-1185">Reference proteome</keyword>
<evidence type="ECO:0000313" key="2">
    <source>
        <dbReference type="Proteomes" id="UP000077066"/>
    </source>
</evidence>
<dbReference type="OrthoDB" id="74429at2157"/>
<dbReference type="PATRIC" id="fig|55758.3.peg.1777"/>
<dbReference type="RefSeq" id="WP_066973385.1">
    <property type="nucleotide sequence ID" value="NZ_LWMT01000260.1"/>
</dbReference>
<dbReference type="Proteomes" id="UP000077066">
    <property type="component" value="Unassembled WGS sequence"/>
</dbReference>
<dbReference type="EMBL" id="LWMT01000260">
    <property type="protein sequence ID" value="KZX11004.1"/>
    <property type="molecule type" value="Genomic_DNA"/>
</dbReference>
<organism evidence="1 2">
    <name type="scientific">Methanobrevibacter filiformis</name>
    <dbReference type="NCBI Taxonomy" id="55758"/>
    <lineage>
        <taxon>Archaea</taxon>
        <taxon>Methanobacteriati</taxon>
        <taxon>Methanobacteriota</taxon>
        <taxon>Methanomada group</taxon>
        <taxon>Methanobacteria</taxon>
        <taxon>Methanobacteriales</taxon>
        <taxon>Methanobacteriaceae</taxon>
        <taxon>Methanobrevibacter</taxon>
    </lineage>
</organism>
<dbReference type="STRING" id="55758.MBFIL_15760"/>
<gene>
    <name evidence="1" type="ORF">MBFIL_15760</name>
</gene>
<sequence>MDYEMKLPIGVGEQLLAHTIQKFEVQLKQTDAGPVLVGPFEELENAKDYMIQELKERISKY</sequence>
<comment type="caution">
    <text evidence="1">The sequence shown here is derived from an EMBL/GenBank/DDBJ whole genome shotgun (WGS) entry which is preliminary data.</text>
</comment>
<name>A0A165ZPV8_9EURY</name>
<accession>A0A165ZPV8</accession>
<reference evidence="1 2" key="1">
    <citation type="submission" date="2016-04" db="EMBL/GenBank/DDBJ databases">
        <title>Genome sequence of Methanobrevibacter filiformis DSM 11501.</title>
        <authorList>
            <person name="Poehlein A."/>
            <person name="Seedorf H."/>
            <person name="Daniel R."/>
        </authorList>
    </citation>
    <scope>NUCLEOTIDE SEQUENCE [LARGE SCALE GENOMIC DNA]</scope>
    <source>
        <strain evidence="1 2">DSM 11501</strain>
    </source>
</reference>
<proteinExistence type="predicted"/>
<evidence type="ECO:0000313" key="1">
    <source>
        <dbReference type="EMBL" id="KZX11004.1"/>
    </source>
</evidence>
<dbReference type="AlphaFoldDB" id="A0A165ZPV8"/>
<protein>
    <submittedName>
        <fullName evidence="1">Uncharacterized protein</fullName>
    </submittedName>
</protein>